<evidence type="ECO:0000313" key="1">
    <source>
        <dbReference type="EMBL" id="CAB0017402.1"/>
    </source>
</evidence>
<keyword evidence="2" id="KW-1185">Reference proteome</keyword>
<dbReference type="Proteomes" id="UP000479000">
    <property type="component" value="Unassembled WGS sequence"/>
</dbReference>
<evidence type="ECO:0000313" key="2">
    <source>
        <dbReference type="Proteomes" id="UP000479000"/>
    </source>
</evidence>
<accession>A0A6H5HKT2</accession>
<reference evidence="1 2" key="1">
    <citation type="submission" date="2020-02" db="EMBL/GenBank/DDBJ databases">
        <authorList>
            <person name="Ferguson B K."/>
        </authorList>
    </citation>
    <scope>NUCLEOTIDE SEQUENCE [LARGE SCALE GENOMIC DNA]</scope>
</reference>
<dbReference type="AlphaFoldDB" id="A0A6H5HKT2"/>
<sequence length="85" mass="9489">MINSRCKYGSISEVRLEDSGLFTKISNVLGALRNVVIVRRARLSYDARPSIWSGIAGVSRAISQRSDWQDMTRETPGHGRIVLGR</sequence>
<protein>
    <submittedName>
        <fullName evidence="1">Uncharacterized protein</fullName>
    </submittedName>
</protein>
<proteinExistence type="predicted"/>
<feature type="non-terminal residue" evidence="1">
    <location>
        <position position="85"/>
    </location>
</feature>
<dbReference type="EMBL" id="CADCXU010031377">
    <property type="protein sequence ID" value="CAB0017402.1"/>
    <property type="molecule type" value="Genomic_DNA"/>
</dbReference>
<gene>
    <name evidence="1" type="ORF">NTEN_LOCUS21418</name>
</gene>
<organism evidence="1 2">
    <name type="scientific">Nesidiocoris tenuis</name>
    <dbReference type="NCBI Taxonomy" id="355587"/>
    <lineage>
        <taxon>Eukaryota</taxon>
        <taxon>Metazoa</taxon>
        <taxon>Ecdysozoa</taxon>
        <taxon>Arthropoda</taxon>
        <taxon>Hexapoda</taxon>
        <taxon>Insecta</taxon>
        <taxon>Pterygota</taxon>
        <taxon>Neoptera</taxon>
        <taxon>Paraneoptera</taxon>
        <taxon>Hemiptera</taxon>
        <taxon>Heteroptera</taxon>
        <taxon>Panheteroptera</taxon>
        <taxon>Cimicomorpha</taxon>
        <taxon>Miridae</taxon>
        <taxon>Dicyphina</taxon>
        <taxon>Nesidiocoris</taxon>
    </lineage>
</organism>
<name>A0A6H5HKT2_9HEMI</name>